<dbReference type="InterPro" id="IPR006223">
    <property type="entry name" value="GcvT"/>
</dbReference>
<dbReference type="AlphaFoldDB" id="A0A369K7G7"/>
<keyword evidence="8" id="KW-0496">Mitochondrion</keyword>
<dbReference type="Gene3D" id="4.10.1250.10">
    <property type="entry name" value="Aminomethyltransferase fragment"/>
    <property type="match status" value="1"/>
</dbReference>
<evidence type="ECO:0000313" key="11">
    <source>
        <dbReference type="EMBL" id="RDB27773.1"/>
    </source>
</evidence>
<evidence type="ECO:0000259" key="10">
    <source>
        <dbReference type="Pfam" id="PF08669"/>
    </source>
</evidence>
<dbReference type="FunFam" id="2.40.30.110:FF:000002">
    <property type="entry name" value="Aminomethyltransferase"/>
    <property type="match status" value="1"/>
</dbReference>
<gene>
    <name evidence="11" type="primary">gcv1</name>
    <name evidence="11" type="ORF">Hypma_003248</name>
</gene>
<dbReference type="OrthoDB" id="10263536at2759"/>
<dbReference type="InterPro" id="IPR013977">
    <property type="entry name" value="GcvT_C"/>
</dbReference>
<dbReference type="GO" id="GO:0008483">
    <property type="term" value="F:transaminase activity"/>
    <property type="evidence" value="ECO:0007669"/>
    <property type="project" value="UniProtKB-KW"/>
</dbReference>
<dbReference type="PANTHER" id="PTHR43757">
    <property type="entry name" value="AMINOMETHYLTRANSFERASE"/>
    <property type="match status" value="1"/>
</dbReference>
<evidence type="ECO:0000256" key="7">
    <source>
        <dbReference type="PIRSR" id="PIRSR006487-1"/>
    </source>
</evidence>
<comment type="subcellular location">
    <subcellularLocation>
        <location evidence="8">Mitochondrion</location>
    </subcellularLocation>
</comment>
<dbReference type="Gene3D" id="3.30.70.1400">
    <property type="entry name" value="Aminomethyltransferase beta-barrel domains"/>
    <property type="match status" value="1"/>
</dbReference>
<dbReference type="InterPro" id="IPR027266">
    <property type="entry name" value="TrmE/GcvT-like"/>
</dbReference>
<keyword evidence="12" id="KW-1185">Reference proteome</keyword>
<comment type="similarity">
    <text evidence="1 8">Belongs to the GcvT family.</text>
</comment>
<evidence type="ECO:0000256" key="8">
    <source>
        <dbReference type="RuleBase" id="RU003981"/>
    </source>
</evidence>
<dbReference type="InParanoid" id="A0A369K7G7"/>
<dbReference type="EC" id="2.1.2.10" evidence="2 8"/>
<evidence type="ECO:0000256" key="4">
    <source>
        <dbReference type="ARBA" id="ARBA00022679"/>
    </source>
</evidence>
<dbReference type="GO" id="GO:0004047">
    <property type="term" value="F:aminomethyltransferase activity"/>
    <property type="evidence" value="ECO:0007669"/>
    <property type="project" value="UniProtKB-EC"/>
</dbReference>
<feature type="domain" description="Aminomethyltransferase C-terminal" evidence="10">
    <location>
        <begin position="360"/>
        <end position="439"/>
    </location>
</feature>
<keyword evidence="4 8" id="KW-0808">Transferase</keyword>
<dbReference type="STRING" id="39966.A0A369K7G7"/>
<evidence type="ECO:0000259" key="9">
    <source>
        <dbReference type="Pfam" id="PF01571"/>
    </source>
</evidence>
<dbReference type="GO" id="GO:0008168">
    <property type="term" value="F:methyltransferase activity"/>
    <property type="evidence" value="ECO:0007669"/>
    <property type="project" value="UniProtKB-KW"/>
</dbReference>
<dbReference type="Gene3D" id="3.30.1360.120">
    <property type="entry name" value="Probable tRNA modification gtpase trme, domain 1"/>
    <property type="match status" value="1"/>
</dbReference>
<dbReference type="NCBIfam" id="TIGR00528">
    <property type="entry name" value="gcvT"/>
    <property type="match status" value="1"/>
</dbReference>
<sequence length="445" mass="47981">MSGARRTSRSLHSNSPVGLVRRCASFLIEMSSMLRPTTVLRAGKLLGASRYGAFATSKCLARGLATPAGDLKRTPLYDFHIENGAKMVPFAGFSMPLAYADVGQVASHNHVRTSAGLFDVSHMVQTNLRGDTASGFLEWLTPSGLSNLNPYHSTLSVLLNERGGIIDDLIITKHASDAFYIVTNAGCRDKDLPWIQGKLAEWNASEKGKEGPVEMEVLEDWGLLALQGPEAASYLQTLTSFDLTQLTFGTSAYVPIEGFNLHIARGGYTGEDGFEISIPPSQTVEVAKLLAKSPVQLTGLGARDSLRLEAGMCLYGNDLDEDTNPIEAGLAWVIPKERREAGDFIGAPNVLKALKEGPTRRRVGLVVEGAPARQGAKIFAPSGKELVGTVTSGIPSPTVGKNIAMGYVQSGWHKKGTEIEVDVRNKLRKATVTPMPFVKPKYWRG</sequence>
<dbReference type="Proteomes" id="UP000076154">
    <property type="component" value="Unassembled WGS sequence"/>
</dbReference>
<evidence type="ECO:0000313" key="12">
    <source>
        <dbReference type="Proteomes" id="UP000076154"/>
    </source>
</evidence>
<organism evidence="11 12">
    <name type="scientific">Hypsizygus marmoreus</name>
    <name type="common">White beech mushroom</name>
    <name type="synonym">Agaricus marmoreus</name>
    <dbReference type="NCBI Taxonomy" id="39966"/>
    <lineage>
        <taxon>Eukaryota</taxon>
        <taxon>Fungi</taxon>
        <taxon>Dikarya</taxon>
        <taxon>Basidiomycota</taxon>
        <taxon>Agaricomycotina</taxon>
        <taxon>Agaricomycetes</taxon>
        <taxon>Agaricomycetidae</taxon>
        <taxon>Agaricales</taxon>
        <taxon>Tricholomatineae</taxon>
        <taxon>Lyophyllaceae</taxon>
        <taxon>Hypsizygus</taxon>
    </lineage>
</organism>
<comment type="caution">
    <text evidence="11">The sequence shown here is derived from an EMBL/GenBank/DDBJ whole genome shotgun (WGS) entry which is preliminary data.</text>
</comment>
<dbReference type="GO" id="GO:0005960">
    <property type="term" value="C:glycine cleavage complex"/>
    <property type="evidence" value="ECO:0007669"/>
    <property type="project" value="InterPro"/>
</dbReference>
<dbReference type="InterPro" id="IPR006222">
    <property type="entry name" value="GCVT_N"/>
</dbReference>
<keyword evidence="3 8" id="KW-0032">Aminotransferase</keyword>
<dbReference type="GO" id="GO:0006546">
    <property type="term" value="P:glycine catabolic process"/>
    <property type="evidence" value="ECO:0007669"/>
    <property type="project" value="InterPro"/>
</dbReference>
<dbReference type="FunCoup" id="A0A369K7G7">
    <property type="interactions" value="297"/>
</dbReference>
<evidence type="ECO:0000256" key="3">
    <source>
        <dbReference type="ARBA" id="ARBA00022576"/>
    </source>
</evidence>
<dbReference type="Pfam" id="PF08669">
    <property type="entry name" value="GCV_T_C"/>
    <property type="match status" value="1"/>
</dbReference>
<dbReference type="GO" id="GO:0005739">
    <property type="term" value="C:mitochondrion"/>
    <property type="evidence" value="ECO:0007669"/>
    <property type="project" value="UniProtKB-SubCell"/>
</dbReference>
<reference evidence="11" key="1">
    <citation type="submission" date="2018-04" db="EMBL/GenBank/DDBJ databases">
        <title>Whole genome sequencing of Hypsizygus marmoreus.</title>
        <authorList>
            <person name="Choi I.-G."/>
            <person name="Min B."/>
            <person name="Kim J.-G."/>
            <person name="Kim S."/>
            <person name="Oh Y.-L."/>
            <person name="Kong W.-S."/>
            <person name="Park H."/>
            <person name="Jeong J."/>
            <person name="Song E.-S."/>
        </authorList>
    </citation>
    <scope>NUCLEOTIDE SEQUENCE [LARGE SCALE GENOMIC DNA]</scope>
    <source>
        <strain evidence="11">51987-8</strain>
    </source>
</reference>
<name>A0A369K7G7_HYPMA</name>
<keyword evidence="8" id="KW-0809">Transit peptide</keyword>
<evidence type="ECO:0000256" key="1">
    <source>
        <dbReference type="ARBA" id="ARBA00008609"/>
    </source>
</evidence>
<dbReference type="PANTHER" id="PTHR43757:SF2">
    <property type="entry name" value="AMINOMETHYLTRANSFERASE, MITOCHONDRIAL"/>
    <property type="match status" value="1"/>
</dbReference>
<dbReference type="EMBL" id="LUEZ02000014">
    <property type="protein sequence ID" value="RDB27773.1"/>
    <property type="molecule type" value="Genomic_DNA"/>
</dbReference>
<dbReference type="PIRSF" id="PIRSF006487">
    <property type="entry name" value="GcvT"/>
    <property type="match status" value="1"/>
</dbReference>
<evidence type="ECO:0000256" key="5">
    <source>
        <dbReference type="ARBA" id="ARBA00031395"/>
    </source>
</evidence>
<feature type="binding site" evidence="7">
    <location>
        <position position="275"/>
    </location>
    <ligand>
        <name>substrate</name>
    </ligand>
</feature>
<dbReference type="Gene3D" id="2.40.30.110">
    <property type="entry name" value="Aminomethyltransferase beta-barrel domains"/>
    <property type="match status" value="1"/>
</dbReference>
<accession>A0A369K7G7</accession>
<evidence type="ECO:0000256" key="6">
    <source>
        <dbReference type="ARBA" id="ARBA00047665"/>
    </source>
</evidence>
<comment type="subunit">
    <text evidence="8">The glycine cleavage system is composed of four proteins: P, T, L and H.</text>
</comment>
<evidence type="ECO:0000256" key="2">
    <source>
        <dbReference type="ARBA" id="ARBA00012616"/>
    </source>
</evidence>
<comment type="catalytic activity">
    <reaction evidence="6 8">
        <text>N(6)-[(R)-S(8)-aminomethyldihydrolipoyl]-L-lysyl-[protein] + (6S)-5,6,7,8-tetrahydrofolate = N(6)-[(R)-dihydrolipoyl]-L-lysyl-[protein] + (6R)-5,10-methylene-5,6,7,8-tetrahydrofolate + NH4(+)</text>
        <dbReference type="Rhea" id="RHEA:16945"/>
        <dbReference type="Rhea" id="RHEA-COMP:10475"/>
        <dbReference type="Rhea" id="RHEA-COMP:10492"/>
        <dbReference type="ChEBI" id="CHEBI:15636"/>
        <dbReference type="ChEBI" id="CHEBI:28938"/>
        <dbReference type="ChEBI" id="CHEBI:57453"/>
        <dbReference type="ChEBI" id="CHEBI:83100"/>
        <dbReference type="ChEBI" id="CHEBI:83143"/>
        <dbReference type="EC" id="2.1.2.10"/>
    </reaction>
</comment>
<dbReference type="NCBIfam" id="NF001567">
    <property type="entry name" value="PRK00389.1"/>
    <property type="match status" value="1"/>
</dbReference>
<protein>
    <recommendedName>
        <fullName evidence="2 8">Aminomethyltransferase</fullName>
        <ecNumber evidence="2 8">2.1.2.10</ecNumber>
    </recommendedName>
    <alternativeName>
        <fullName evidence="5 8">Glycine cleavage system T protein</fullName>
    </alternativeName>
</protein>
<dbReference type="GO" id="GO:0032259">
    <property type="term" value="P:methylation"/>
    <property type="evidence" value="ECO:0007669"/>
    <property type="project" value="UniProtKB-KW"/>
</dbReference>
<dbReference type="InterPro" id="IPR028896">
    <property type="entry name" value="GcvT/YgfZ/DmdA"/>
</dbReference>
<dbReference type="SUPFAM" id="SSF103025">
    <property type="entry name" value="Folate-binding domain"/>
    <property type="match status" value="1"/>
</dbReference>
<comment type="function">
    <text evidence="8">The glycine cleavage system catalyzes the degradation of glycine.</text>
</comment>
<dbReference type="InterPro" id="IPR029043">
    <property type="entry name" value="GcvT/YgfZ_C"/>
</dbReference>
<dbReference type="SUPFAM" id="SSF101790">
    <property type="entry name" value="Aminomethyltransferase beta-barrel domain"/>
    <property type="match status" value="1"/>
</dbReference>
<dbReference type="Pfam" id="PF01571">
    <property type="entry name" value="GCV_T"/>
    <property type="match status" value="1"/>
</dbReference>
<feature type="domain" description="GCVT N-terminal" evidence="9">
    <location>
        <begin position="76"/>
        <end position="336"/>
    </location>
</feature>
<dbReference type="FunFam" id="3.30.70.1400:FF:000001">
    <property type="entry name" value="Aminomethyltransferase"/>
    <property type="match status" value="1"/>
</dbReference>
<proteinExistence type="inferred from homology"/>